<keyword evidence="2" id="KW-1185">Reference proteome</keyword>
<comment type="caution">
    <text evidence="1">The sequence shown here is derived from an EMBL/GenBank/DDBJ whole genome shotgun (WGS) entry which is preliminary data.</text>
</comment>
<dbReference type="EMBL" id="BTSY01000004">
    <property type="protein sequence ID" value="GMT25689.1"/>
    <property type="molecule type" value="Genomic_DNA"/>
</dbReference>
<accession>A0AAV5W747</accession>
<name>A0AAV5W747_9BILA</name>
<reference evidence="1" key="1">
    <citation type="submission" date="2023-10" db="EMBL/GenBank/DDBJ databases">
        <title>Genome assembly of Pristionchus species.</title>
        <authorList>
            <person name="Yoshida K."/>
            <person name="Sommer R.J."/>
        </authorList>
    </citation>
    <scope>NUCLEOTIDE SEQUENCE</scope>
    <source>
        <strain evidence="1">RS5133</strain>
    </source>
</reference>
<proteinExistence type="predicted"/>
<dbReference type="Proteomes" id="UP001432322">
    <property type="component" value="Unassembled WGS sequence"/>
</dbReference>
<evidence type="ECO:0000313" key="1">
    <source>
        <dbReference type="EMBL" id="GMT25689.1"/>
    </source>
</evidence>
<organism evidence="1 2">
    <name type="scientific">Pristionchus fissidentatus</name>
    <dbReference type="NCBI Taxonomy" id="1538716"/>
    <lineage>
        <taxon>Eukaryota</taxon>
        <taxon>Metazoa</taxon>
        <taxon>Ecdysozoa</taxon>
        <taxon>Nematoda</taxon>
        <taxon>Chromadorea</taxon>
        <taxon>Rhabditida</taxon>
        <taxon>Rhabditina</taxon>
        <taxon>Diplogasteromorpha</taxon>
        <taxon>Diplogasteroidea</taxon>
        <taxon>Neodiplogasteridae</taxon>
        <taxon>Pristionchus</taxon>
    </lineage>
</organism>
<gene>
    <name evidence="1" type="ORF">PFISCL1PPCAC_16986</name>
</gene>
<sequence>MILLALSSFLNVFQNIEKRHRTYHFSTILNHSFVSSYQKHGLSIDSKRNFLKMVEKRSIFPKSIIYANLIAASTEGYCISSERMIRQ</sequence>
<evidence type="ECO:0000313" key="2">
    <source>
        <dbReference type="Proteomes" id="UP001432322"/>
    </source>
</evidence>
<protein>
    <submittedName>
        <fullName evidence="1">Uncharacterized protein</fullName>
    </submittedName>
</protein>
<dbReference type="AlphaFoldDB" id="A0AAV5W747"/>